<comment type="caution">
    <text evidence="3">The sequence shown here is derived from an EMBL/GenBank/DDBJ whole genome shotgun (WGS) entry which is preliminary data.</text>
</comment>
<evidence type="ECO:0000256" key="1">
    <source>
        <dbReference type="SAM" id="MobiDB-lite"/>
    </source>
</evidence>
<dbReference type="GO" id="GO:0003755">
    <property type="term" value="F:peptidyl-prolyl cis-trans isomerase activity"/>
    <property type="evidence" value="ECO:0007669"/>
    <property type="project" value="InterPro"/>
</dbReference>
<dbReference type="InterPro" id="IPR027304">
    <property type="entry name" value="Trigger_fact/SurA_dom_sf"/>
</dbReference>
<evidence type="ECO:0000313" key="3">
    <source>
        <dbReference type="EMBL" id="HIS30798.1"/>
    </source>
</evidence>
<organism evidence="3 4">
    <name type="scientific">Candidatus Limivivens intestinipullorum</name>
    <dbReference type="NCBI Taxonomy" id="2840858"/>
    <lineage>
        <taxon>Bacteria</taxon>
        <taxon>Bacillati</taxon>
        <taxon>Bacillota</taxon>
        <taxon>Clostridia</taxon>
        <taxon>Lachnospirales</taxon>
        <taxon>Lachnospiraceae</taxon>
        <taxon>Lachnospiraceae incertae sedis</taxon>
        <taxon>Candidatus Limivivens</taxon>
    </lineage>
</organism>
<feature type="chain" id="PRO_5039415714" evidence="2">
    <location>
        <begin position="29"/>
        <end position="420"/>
    </location>
</feature>
<name>A0A9D1JJL0_9FIRM</name>
<feature type="region of interest" description="Disordered" evidence="1">
    <location>
        <begin position="332"/>
        <end position="420"/>
    </location>
</feature>
<proteinExistence type="predicted"/>
<protein>
    <submittedName>
        <fullName evidence="3">Peptidyl-prolyl cis-trans isomerase</fullName>
    </submittedName>
</protein>
<dbReference type="Proteomes" id="UP000823935">
    <property type="component" value="Unassembled WGS sequence"/>
</dbReference>
<dbReference type="PROSITE" id="PS51257">
    <property type="entry name" value="PROKAR_LIPOPROTEIN"/>
    <property type="match status" value="1"/>
</dbReference>
<feature type="signal peptide" evidence="2">
    <location>
        <begin position="1"/>
        <end position="28"/>
    </location>
</feature>
<gene>
    <name evidence="3" type="ORF">IAB44_04495</name>
</gene>
<dbReference type="EMBL" id="DVIQ01000023">
    <property type="protein sequence ID" value="HIS30798.1"/>
    <property type="molecule type" value="Genomic_DNA"/>
</dbReference>
<reference evidence="3" key="2">
    <citation type="journal article" date="2021" name="PeerJ">
        <title>Extensive microbial diversity within the chicken gut microbiome revealed by metagenomics and culture.</title>
        <authorList>
            <person name="Gilroy R."/>
            <person name="Ravi A."/>
            <person name="Getino M."/>
            <person name="Pursley I."/>
            <person name="Horton D.L."/>
            <person name="Alikhan N.F."/>
            <person name="Baker D."/>
            <person name="Gharbi K."/>
            <person name="Hall N."/>
            <person name="Watson M."/>
            <person name="Adriaenssens E.M."/>
            <person name="Foster-Nyarko E."/>
            <person name="Jarju S."/>
            <person name="Secka A."/>
            <person name="Antonio M."/>
            <person name="Oren A."/>
            <person name="Chaudhuri R.R."/>
            <person name="La Ragione R."/>
            <person name="Hildebrand F."/>
            <person name="Pallen M.J."/>
        </authorList>
    </citation>
    <scope>NUCLEOTIDE SEQUENCE</scope>
    <source>
        <strain evidence="3">CHK190-19873</strain>
    </source>
</reference>
<dbReference type="Gene3D" id="3.10.50.40">
    <property type="match status" value="1"/>
</dbReference>
<dbReference type="AlphaFoldDB" id="A0A9D1JJL0"/>
<dbReference type="InterPro" id="IPR046357">
    <property type="entry name" value="PPIase_dom_sf"/>
</dbReference>
<keyword evidence="3" id="KW-0413">Isomerase</keyword>
<evidence type="ECO:0000256" key="2">
    <source>
        <dbReference type="SAM" id="SignalP"/>
    </source>
</evidence>
<dbReference type="SUPFAM" id="SSF109998">
    <property type="entry name" value="Triger factor/SurA peptide-binding domain-like"/>
    <property type="match status" value="1"/>
</dbReference>
<sequence length="420" mass="45932">MLKKLLAAGTAFCLAAGILSGCSSEADASDVVASVGDTDIELGLVNFLMRYNQAQLQTTYGAYLGEDYWQNYGADSRTSILENIETMVLSEQHMEDYGVSLTEEEETAISDAAAAFMEGNEEDVLTAMSADQETVERAMTLYTINQKVYISVISEADTEVSDEEAAQKTVRYVFFSTGSTTDEEGNTVEMTDEEKEEVRATAQQVLDAVKSGTSMDDALEEAGEDRTSITASYGEDNGSLSDMLKEAANELTEDGQVADSLIEIDTGYYVLQMESMFDEEATETRKDEIVSERRSDHYTEVTDGWREDTEITVNEDLLAQLDFDDTWQLVTEETETETAAETTDETSAEPAESETAESAETETTAETETETAAESASETETEETAAETESETAVETESESETETETETESESETVSETEA</sequence>
<accession>A0A9D1JJL0</accession>
<keyword evidence="2" id="KW-0732">Signal</keyword>
<reference evidence="3" key="1">
    <citation type="submission" date="2020-10" db="EMBL/GenBank/DDBJ databases">
        <authorList>
            <person name="Gilroy R."/>
        </authorList>
    </citation>
    <scope>NUCLEOTIDE SEQUENCE</scope>
    <source>
        <strain evidence="3">CHK190-19873</strain>
    </source>
</reference>
<evidence type="ECO:0000313" key="4">
    <source>
        <dbReference type="Proteomes" id="UP000823935"/>
    </source>
</evidence>